<feature type="signal peptide" evidence="1">
    <location>
        <begin position="1"/>
        <end position="18"/>
    </location>
</feature>
<reference evidence="2 3" key="1">
    <citation type="journal article" date="2015" name="Genome Announc.">
        <title>Draft Genome Sequences of Marine Isolates of Thalassomonas viridans and Thalassomonas actiniarum.</title>
        <authorList>
            <person name="Olonade I."/>
            <person name="van Zyl L.J."/>
            <person name="Trindade M."/>
        </authorList>
    </citation>
    <scope>NUCLEOTIDE SEQUENCE [LARGE SCALE GENOMIC DNA]</scope>
    <source>
        <strain evidence="2 3">A5K-106</strain>
    </source>
</reference>
<evidence type="ECO:0000256" key="1">
    <source>
        <dbReference type="SAM" id="SignalP"/>
    </source>
</evidence>
<keyword evidence="3" id="KW-1185">Reference proteome</keyword>
<dbReference type="AlphaFoldDB" id="A0AAE9YP34"/>
<sequence length="114" mass="12281">MKYYLSAILLMLALPSHAIWHSTTAKVKSISTYSGMETILVNLESDGIAVNECSNKATFAISKNISAEARARMYAMLLSAEATGKAISVAYADVGSCEPLGSTPNVYRTILRMN</sequence>
<accession>A0AAE9YP34</accession>
<organism evidence="2 3">
    <name type="scientific">Thalassomonas actiniarum</name>
    <dbReference type="NCBI Taxonomy" id="485447"/>
    <lineage>
        <taxon>Bacteria</taxon>
        <taxon>Pseudomonadati</taxon>
        <taxon>Pseudomonadota</taxon>
        <taxon>Gammaproteobacteria</taxon>
        <taxon>Alteromonadales</taxon>
        <taxon>Colwelliaceae</taxon>
        <taxon>Thalassomonas</taxon>
    </lineage>
</organism>
<reference evidence="2 3" key="2">
    <citation type="journal article" date="2022" name="Mar. Drugs">
        <title>Bioassay-Guided Fractionation Leads to the Detection of Cholic Acid Generated by the Rare Thalassomonas sp.</title>
        <authorList>
            <person name="Pheiffer F."/>
            <person name="Schneider Y.K."/>
            <person name="Hansen E.H."/>
            <person name="Andersen J.H."/>
            <person name="Isaksson J."/>
            <person name="Busche T."/>
            <person name="R C."/>
            <person name="Kalinowski J."/>
            <person name="Zyl L.V."/>
            <person name="Trindade M."/>
        </authorList>
    </citation>
    <scope>NUCLEOTIDE SEQUENCE [LARGE SCALE GENOMIC DNA]</scope>
    <source>
        <strain evidence="2 3">A5K-106</strain>
    </source>
</reference>
<gene>
    <name evidence="2" type="ORF">SG35_023235</name>
</gene>
<dbReference type="KEGG" id="tact:SG35_023235"/>
<name>A0AAE9YP34_9GAMM</name>
<evidence type="ECO:0000313" key="3">
    <source>
        <dbReference type="Proteomes" id="UP000032568"/>
    </source>
</evidence>
<keyword evidence="1" id="KW-0732">Signal</keyword>
<evidence type="ECO:0000313" key="2">
    <source>
        <dbReference type="EMBL" id="WDD98161.1"/>
    </source>
</evidence>
<feature type="chain" id="PRO_5042233213" evidence="1">
    <location>
        <begin position="19"/>
        <end position="114"/>
    </location>
</feature>
<dbReference type="Proteomes" id="UP000032568">
    <property type="component" value="Chromosome"/>
</dbReference>
<proteinExistence type="predicted"/>
<dbReference type="RefSeq" id="WP_044830501.1">
    <property type="nucleotide sequence ID" value="NZ_CP059735.1"/>
</dbReference>
<protein>
    <submittedName>
        <fullName evidence="2">Uncharacterized protein</fullName>
    </submittedName>
</protein>
<dbReference type="EMBL" id="CP059735">
    <property type="protein sequence ID" value="WDD98161.1"/>
    <property type="molecule type" value="Genomic_DNA"/>
</dbReference>